<keyword evidence="2" id="KW-0418">Kinase</keyword>
<keyword evidence="2" id="KW-0808">Transferase</keyword>
<protein>
    <submittedName>
        <fullName evidence="2">Sugar kinase of the NBD/HSP70 family, may contain an N-terminal HTH domain</fullName>
    </submittedName>
</protein>
<proteinExistence type="inferred from homology"/>
<dbReference type="Gene3D" id="3.30.420.40">
    <property type="match status" value="2"/>
</dbReference>
<dbReference type="InterPro" id="IPR036388">
    <property type="entry name" value="WH-like_DNA-bd_sf"/>
</dbReference>
<name>A0ABY0V7A2_9ACTO</name>
<dbReference type="SUPFAM" id="SSF53067">
    <property type="entry name" value="Actin-like ATPase domain"/>
    <property type="match status" value="1"/>
</dbReference>
<dbReference type="InterPro" id="IPR000600">
    <property type="entry name" value="ROK"/>
</dbReference>
<dbReference type="GO" id="GO:0016301">
    <property type="term" value="F:kinase activity"/>
    <property type="evidence" value="ECO:0007669"/>
    <property type="project" value="UniProtKB-KW"/>
</dbReference>
<organism evidence="2 3">
    <name type="scientific">Schaalia radingae</name>
    <dbReference type="NCBI Taxonomy" id="131110"/>
    <lineage>
        <taxon>Bacteria</taxon>
        <taxon>Bacillati</taxon>
        <taxon>Actinomycetota</taxon>
        <taxon>Actinomycetes</taxon>
        <taxon>Actinomycetales</taxon>
        <taxon>Actinomycetaceae</taxon>
        <taxon>Schaalia</taxon>
    </lineage>
</organism>
<dbReference type="PANTHER" id="PTHR18964">
    <property type="entry name" value="ROK (REPRESSOR, ORF, KINASE) FAMILY"/>
    <property type="match status" value="1"/>
</dbReference>
<sequence>MIIEAVASGSATTRSDLSTLLKLSPSTVSVRVQALLENNVLREAGAGKSKGGRRPQVLETAGTPSTFAAIDMGGAHVRFGVFDTQGNLLASWEASLDLSLPPRDVLSSALDSLTGADLDVDLDATLRGISLGVPAPVNQELQRIDVGARMAGWTHFPIREWMESHIDVPVAVENDANLMALGEARHHPEIERSITVKAGAAIGSGIVVDGKIYHGASGMAGDISHVRSHRSTDRPCGCGNIGCLETIASGVALVERARANGMSITSLPELVARAHEGDSAATTLIRDAGRALGEVLCSVVGFANPNALFIGGRLSTLEIFIASIRSELYGGCHPLVTRNLLISQATLGADAGIYGGFELIRDTVFHLPALIH</sequence>
<evidence type="ECO:0000256" key="1">
    <source>
        <dbReference type="ARBA" id="ARBA00006479"/>
    </source>
</evidence>
<dbReference type="SUPFAM" id="SSF46785">
    <property type="entry name" value="Winged helix' DNA-binding domain"/>
    <property type="match status" value="1"/>
</dbReference>
<keyword evidence="3" id="KW-1185">Reference proteome</keyword>
<evidence type="ECO:0000313" key="2">
    <source>
        <dbReference type="EMBL" id="SDT93641.1"/>
    </source>
</evidence>
<dbReference type="Proteomes" id="UP000198976">
    <property type="component" value="Chromosome I"/>
</dbReference>
<reference evidence="2 3" key="1">
    <citation type="submission" date="2016-10" db="EMBL/GenBank/DDBJ databases">
        <authorList>
            <person name="Varghese N."/>
            <person name="Submissions S."/>
        </authorList>
    </citation>
    <scope>NUCLEOTIDE SEQUENCE [LARGE SCALE GENOMIC DNA]</scope>
    <source>
        <strain evidence="2 3">DSM 9169</strain>
    </source>
</reference>
<dbReference type="Pfam" id="PF00480">
    <property type="entry name" value="ROK"/>
    <property type="match status" value="1"/>
</dbReference>
<dbReference type="Gene3D" id="1.10.10.10">
    <property type="entry name" value="Winged helix-like DNA-binding domain superfamily/Winged helix DNA-binding domain"/>
    <property type="match status" value="1"/>
</dbReference>
<accession>A0ABY0V7A2</accession>
<dbReference type="EMBL" id="LT629792">
    <property type="protein sequence ID" value="SDT93641.1"/>
    <property type="molecule type" value="Genomic_DNA"/>
</dbReference>
<dbReference type="InterPro" id="IPR043129">
    <property type="entry name" value="ATPase_NBD"/>
</dbReference>
<comment type="similarity">
    <text evidence="1">Belongs to the ROK (NagC/XylR) family.</text>
</comment>
<gene>
    <name evidence="2" type="ORF">SAMN04489714_1046</name>
</gene>
<evidence type="ECO:0000313" key="3">
    <source>
        <dbReference type="Proteomes" id="UP000198976"/>
    </source>
</evidence>
<dbReference type="RefSeq" id="WP_092648559.1">
    <property type="nucleotide sequence ID" value="NZ_LT629792.1"/>
</dbReference>
<dbReference type="PANTHER" id="PTHR18964:SF173">
    <property type="entry name" value="GLUCOKINASE"/>
    <property type="match status" value="1"/>
</dbReference>
<dbReference type="InterPro" id="IPR036390">
    <property type="entry name" value="WH_DNA-bd_sf"/>
</dbReference>